<evidence type="ECO:0000256" key="8">
    <source>
        <dbReference type="ARBA" id="ARBA00022741"/>
    </source>
</evidence>
<dbReference type="OrthoDB" id="7691805at2759"/>
<keyword evidence="24" id="KW-1185">Reference proteome</keyword>
<keyword evidence="12" id="KW-0460">Magnesium</keyword>
<keyword evidence="16" id="KW-0239">DNA-directed DNA polymerase</keyword>
<dbReference type="EMBL" id="AVOT02079919">
    <property type="protein sequence ID" value="MBW0566916.1"/>
    <property type="molecule type" value="Genomic_DNA"/>
</dbReference>
<evidence type="ECO:0000256" key="4">
    <source>
        <dbReference type="ARBA" id="ARBA00022670"/>
    </source>
</evidence>
<dbReference type="Proteomes" id="UP000765509">
    <property type="component" value="Unassembled WGS sequence"/>
</dbReference>
<dbReference type="InterPro" id="IPR039537">
    <property type="entry name" value="Retrotran_Ty1/copia-like"/>
</dbReference>
<dbReference type="GO" id="GO:0046872">
    <property type="term" value="F:metal ion binding"/>
    <property type="evidence" value="ECO:0007669"/>
    <property type="project" value="UniProtKB-KW"/>
</dbReference>
<evidence type="ECO:0000256" key="12">
    <source>
        <dbReference type="ARBA" id="ARBA00022842"/>
    </source>
</evidence>
<keyword evidence="16" id="KW-0808">Transferase</keyword>
<evidence type="ECO:0000256" key="10">
    <source>
        <dbReference type="ARBA" id="ARBA00022801"/>
    </source>
</evidence>
<keyword evidence="10" id="KW-0378">Hydrolase</keyword>
<keyword evidence="5" id="KW-0548">Nucleotidyltransferase</keyword>
<keyword evidence="15" id="KW-0695">RNA-directed DNA polymerase</keyword>
<reference evidence="23" key="1">
    <citation type="submission" date="2021-03" db="EMBL/GenBank/DDBJ databases">
        <title>Draft genome sequence of rust myrtle Austropuccinia psidii MF-1, a brazilian biotype.</title>
        <authorList>
            <person name="Quecine M.C."/>
            <person name="Pachon D.M.R."/>
            <person name="Bonatelli M.L."/>
            <person name="Correr F.H."/>
            <person name="Franceschini L.M."/>
            <person name="Leite T.F."/>
            <person name="Margarido G.R.A."/>
            <person name="Almeida C.A."/>
            <person name="Ferrarezi J.A."/>
            <person name="Labate C.A."/>
        </authorList>
    </citation>
    <scope>NUCLEOTIDE SEQUENCE</scope>
    <source>
        <strain evidence="23">MF-1</strain>
    </source>
</reference>
<feature type="domain" description="Integrase catalytic" evidence="22">
    <location>
        <begin position="412"/>
        <end position="594"/>
    </location>
</feature>
<dbReference type="Pfam" id="PF14223">
    <property type="entry name" value="Retrotran_gag_2"/>
    <property type="match status" value="1"/>
</dbReference>
<evidence type="ECO:0000256" key="5">
    <source>
        <dbReference type="ARBA" id="ARBA00022695"/>
    </source>
</evidence>
<feature type="region of interest" description="Disordered" evidence="21">
    <location>
        <begin position="678"/>
        <end position="727"/>
    </location>
</feature>
<dbReference type="InterPro" id="IPR036397">
    <property type="entry name" value="RNaseH_sf"/>
</dbReference>
<comment type="catalytic activity">
    <reaction evidence="20">
        <text>DNA(n) + a 2'-deoxyribonucleoside 5'-triphosphate = DNA(n+1) + diphosphate</text>
        <dbReference type="Rhea" id="RHEA:22508"/>
        <dbReference type="Rhea" id="RHEA-COMP:17339"/>
        <dbReference type="Rhea" id="RHEA-COMP:17340"/>
        <dbReference type="ChEBI" id="CHEBI:33019"/>
        <dbReference type="ChEBI" id="CHEBI:61560"/>
        <dbReference type="ChEBI" id="CHEBI:173112"/>
        <dbReference type="EC" id="2.7.7.7"/>
    </reaction>
</comment>
<keyword evidence="14" id="KW-0229">DNA integration</keyword>
<evidence type="ECO:0000256" key="3">
    <source>
        <dbReference type="ARBA" id="ARBA00022612"/>
    </source>
</evidence>
<keyword evidence="3" id="KW-1188">Viral release from host cell</keyword>
<evidence type="ECO:0000256" key="6">
    <source>
        <dbReference type="ARBA" id="ARBA00022722"/>
    </source>
</evidence>
<evidence type="ECO:0000256" key="2">
    <source>
        <dbReference type="ARBA" id="ARBA00022578"/>
    </source>
</evidence>
<feature type="compositionally biased region" description="Acidic residues" evidence="21">
    <location>
        <begin position="686"/>
        <end position="696"/>
    </location>
</feature>
<evidence type="ECO:0000256" key="19">
    <source>
        <dbReference type="ARBA" id="ARBA00048173"/>
    </source>
</evidence>
<comment type="function">
    <text evidence="1">The aspartyl protease (PR) mediates the proteolytic cleavages of the Gag and Gag-Pol polyproteins after assembly of the VLP.</text>
</comment>
<protein>
    <recommendedName>
        <fullName evidence="22">Integrase catalytic domain-containing protein</fullName>
    </recommendedName>
</protein>
<dbReference type="GO" id="GO:0003887">
    <property type="term" value="F:DNA-directed DNA polymerase activity"/>
    <property type="evidence" value="ECO:0007669"/>
    <property type="project" value="UniProtKB-KW"/>
</dbReference>
<dbReference type="GO" id="GO:0008233">
    <property type="term" value="F:peptidase activity"/>
    <property type="evidence" value="ECO:0007669"/>
    <property type="project" value="UniProtKB-KW"/>
</dbReference>
<dbReference type="InterPro" id="IPR054722">
    <property type="entry name" value="PolX-like_BBD"/>
</dbReference>
<evidence type="ECO:0000256" key="7">
    <source>
        <dbReference type="ARBA" id="ARBA00022723"/>
    </source>
</evidence>
<dbReference type="InterPro" id="IPR001584">
    <property type="entry name" value="Integrase_cat-core"/>
</dbReference>
<dbReference type="GO" id="GO:0006508">
    <property type="term" value="P:proteolysis"/>
    <property type="evidence" value="ECO:0007669"/>
    <property type="project" value="UniProtKB-KW"/>
</dbReference>
<dbReference type="PANTHER" id="PTHR42648:SF11">
    <property type="entry name" value="TRANSPOSON TY4-P GAG-POL POLYPROTEIN"/>
    <property type="match status" value="1"/>
</dbReference>
<organism evidence="23 24">
    <name type="scientific">Austropuccinia psidii MF-1</name>
    <dbReference type="NCBI Taxonomy" id="1389203"/>
    <lineage>
        <taxon>Eukaryota</taxon>
        <taxon>Fungi</taxon>
        <taxon>Dikarya</taxon>
        <taxon>Basidiomycota</taxon>
        <taxon>Pucciniomycotina</taxon>
        <taxon>Pucciniomycetes</taxon>
        <taxon>Pucciniales</taxon>
        <taxon>Sphaerophragmiaceae</taxon>
        <taxon>Austropuccinia</taxon>
    </lineage>
</organism>
<feature type="region of interest" description="Disordered" evidence="21">
    <location>
        <begin position="235"/>
        <end position="272"/>
    </location>
</feature>
<keyword evidence="17" id="KW-0917">Virion maturation</keyword>
<evidence type="ECO:0000256" key="9">
    <source>
        <dbReference type="ARBA" id="ARBA00022759"/>
    </source>
</evidence>
<keyword evidence="9" id="KW-0255">Endonuclease</keyword>
<evidence type="ECO:0000256" key="16">
    <source>
        <dbReference type="ARBA" id="ARBA00022932"/>
    </source>
</evidence>
<comment type="catalytic activity">
    <reaction evidence="19">
        <text>DNA(n) + a 2'-deoxyribonucleoside 5'-triphosphate = DNA(n+1) + diphosphate</text>
        <dbReference type="Rhea" id="RHEA:22508"/>
        <dbReference type="Rhea" id="RHEA-COMP:17339"/>
        <dbReference type="Rhea" id="RHEA-COMP:17340"/>
        <dbReference type="ChEBI" id="CHEBI:33019"/>
        <dbReference type="ChEBI" id="CHEBI:61560"/>
        <dbReference type="ChEBI" id="CHEBI:173112"/>
        <dbReference type="EC" id="2.7.7.49"/>
    </reaction>
</comment>
<evidence type="ECO:0000256" key="17">
    <source>
        <dbReference type="ARBA" id="ARBA00023113"/>
    </source>
</evidence>
<keyword evidence="18" id="KW-0233">DNA recombination</keyword>
<keyword evidence="8" id="KW-0547">Nucleotide-binding</keyword>
<proteinExistence type="predicted"/>
<dbReference type="SUPFAM" id="SSF53098">
    <property type="entry name" value="Ribonuclease H-like"/>
    <property type="match status" value="1"/>
</dbReference>
<dbReference type="InterPro" id="IPR012337">
    <property type="entry name" value="RNaseH-like_sf"/>
</dbReference>
<keyword evidence="11" id="KW-0067">ATP-binding</keyword>
<keyword evidence="6" id="KW-0540">Nuclease</keyword>
<dbReference type="GO" id="GO:0015074">
    <property type="term" value="P:DNA integration"/>
    <property type="evidence" value="ECO:0007669"/>
    <property type="project" value="UniProtKB-KW"/>
</dbReference>
<dbReference type="PROSITE" id="PS50994">
    <property type="entry name" value="INTEGRASE"/>
    <property type="match status" value="1"/>
</dbReference>
<dbReference type="GO" id="GO:0003964">
    <property type="term" value="F:RNA-directed DNA polymerase activity"/>
    <property type="evidence" value="ECO:0007669"/>
    <property type="project" value="UniProtKB-KW"/>
</dbReference>
<dbReference type="Pfam" id="PF22936">
    <property type="entry name" value="Pol_BBD"/>
    <property type="match status" value="1"/>
</dbReference>
<keyword evidence="2" id="KW-0815">Transposition</keyword>
<dbReference type="Gene3D" id="3.30.420.10">
    <property type="entry name" value="Ribonuclease H-like superfamily/Ribonuclease H"/>
    <property type="match status" value="1"/>
</dbReference>
<evidence type="ECO:0000256" key="21">
    <source>
        <dbReference type="SAM" id="MobiDB-lite"/>
    </source>
</evidence>
<dbReference type="InterPro" id="IPR057670">
    <property type="entry name" value="SH3_retrovirus"/>
</dbReference>
<evidence type="ECO:0000313" key="23">
    <source>
        <dbReference type="EMBL" id="MBW0566916.1"/>
    </source>
</evidence>
<evidence type="ECO:0000256" key="1">
    <source>
        <dbReference type="ARBA" id="ARBA00002180"/>
    </source>
</evidence>
<dbReference type="AlphaFoldDB" id="A0A9Q3PNE7"/>
<evidence type="ECO:0000256" key="14">
    <source>
        <dbReference type="ARBA" id="ARBA00022908"/>
    </source>
</evidence>
<evidence type="ECO:0000256" key="13">
    <source>
        <dbReference type="ARBA" id="ARBA00022884"/>
    </source>
</evidence>
<dbReference type="GO" id="GO:0003723">
    <property type="term" value="F:RNA binding"/>
    <property type="evidence" value="ECO:0007669"/>
    <property type="project" value="UniProtKB-KW"/>
</dbReference>
<keyword evidence="4" id="KW-0645">Protease</keyword>
<evidence type="ECO:0000256" key="11">
    <source>
        <dbReference type="ARBA" id="ARBA00022840"/>
    </source>
</evidence>
<keyword evidence="7" id="KW-0479">Metal-binding</keyword>
<dbReference type="GO" id="GO:0005524">
    <property type="term" value="F:ATP binding"/>
    <property type="evidence" value="ECO:0007669"/>
    <property type="project" value="UniProtKB-KW"/>
</dbReference>
<keyword evidence="13" id="KW-0694">RNA-binding</keyword>
<gene>
    <name evidence="23" type="ORF">O181_106631</name>
</gene>
<evidence type="ECO:0000256" key="18">
    <source>
        <dbReference type="ARBA" id="ARBA00023172"/>
    </source>
</evidence>
<dbReference type="PANTHER" id="PTHR42648">
    <property type="entry name" value="TRANSPOSASE, PUTATIVE-RELATED"/>
    <property type="match status" value="1"/>
</dbReference>
<evidence type="ECO:0000259" key="22">
    <source>
        <dbReference type="PROSITE" id="PS50994"/>
    </source>
</evidence>
<evidence type="ECO:0000313" key="24">
    <source>
        <dbReference type="Proteomes" id="UP000765509"/>
    </source>
</evidence>
<accession>A0A9Q3PNE7</accession>
<evidence type="ECO:0000256" key="15">
    <source>
        <dbReference type="ARBA" id="ARBA00022918"/>
    </source>
</evidence>
<dbReference type="GO" id="GO:0006310">
    <property type="term" value="P:DNA recombination"/>
    <property type="evidence" value="ECO:0007669"/>
    <property type="project" value="UniProtKB-KW"/>
</dbReference>
<name>A0A9Q3PNE7_9BASI</name>
<evidence type="ECO:0000256" key="20">
    <source>
        <dbReference type="ARBA" id="ARBA00049244"/>
    </source>
</evidence>
<sequence length="727" mass="82408">MPEKSGKEASHVPILDSKNFPLWSILINIELSARGLRDICSSELSPTSDPAVISNWNQLNIEAVQLILSRLHPEIIVTVVDSNTVKNAKMLWKKIHDKFASQTVTNRGRTWVRWECLRFNGNIKEYVKECSNILFDIAGIGILIPPDIMAYSILGKISWDSNAYDHVKDSMLLTMNTSINPQQVLDKLSELLQHKNTKNSFQKTIKNEENQGSALLTDSSSYPYKLTYVCRDGKHNPKNTTHKPKNFWAEHPELCPPPRNKNKRKSNEPETHQAGLQALLTHKELSDFSPSSLVIDCGATHHMFHNKNLFTTLTPNTDEKIATSDPASQLMCKGQGTVTIVVNNKPITLYNCLYVPRITRNLVSLLKLCTESITIKRQGTIFHLLKGDHVLLSGNIINKLMIVTFSQPSSLLTLIPNSPWHLHLGPPGIHMLKSLGLKTDDSYPCNICVKGKMTHLPFKSHFSDTAMPLDFIHMDIAYKEFVIQQKLTENIHDPKIKKIVTDGGGEFINQQFKELANQHGFVHSVAPPYTPEHNGIAERANRTILDQARCLLLTSNHPNQYWAEAINTTTYLTNVIPTPSKRNLSPYQLWSNNSPRINKIRTFGWEEGILLGINNDSSYRILKISDEKVYCSRHVTFFEKEFPLLKESKDSDLPLLIPSWNNHEEKFFNCQEGPEDLSCRSSSINAEDESGEEEDQSSSVNDTPSMKRRIKFIGPRHPTLINSEIRE</sequence>
<dbReference type="Pfam" id="PF25597">
    <property type="entry name" value="SH3_retrovirus"/>
    <property type="match status" value="1"/>
</dbReference>
<feature type="compositionally biased region" description="Basic residues" evidence="21">
    <location>
        <begin position="236"/>
        <end position="245"/>
    </location>
</feature>
<comment type="caution">
    <text evidence="23">The sequence shown here is derived from an EMBL/GenBank/DDBJ whole genome shotgun (WGS) entry which is preliminary data.</text>
</comment>
<dbReference type="GO" id="GO:0004519">
    <property type="term" value="F:endonuclease activity"/>
    <property type="evidence" value="ECO:0007669"/>
    <property type="project" value="UniProtKB-KW"/>
</dbReference>
<dbReference type="GO" id="GO:0005634">
    <property type="term" value="C:nucleus"/>
    <property type="evidence" value="ECO:0007669"/>
    <property type="project" value="UniProtKB-ARBA"/>
</dbReference>
<dbReference type="GO" id="GO:0032196">
    <property type="term" value="P:transposition"/>
    <property type="evidence" value="ECO:0007669"/>
    <property type="project" value="UniProtKB-KW"/>
</dbReference>